<proteinExistence type="predicted"/>
<feature type="region of interest" description="Disordered" evidence="1">
    <location>
        <begin position="1"/>
        <end position="25"/>
    </location>
</feature>
<dbReference type="Proteomes" id="UP001152649">
    <property type="component" value="Unassembled WGS sequence"/>
</dbReference>
<organism evidence="2 3">
    <name type="scientific">Penicillium salamii</name>
    <dbReference type="NCBI Taxonomy" id="1612424"/>
    <lineage>
        <taxon>Eukaryota</taxon>
        <taxon>Fungi</taxon>
        <taxon>Dikarya</taxon>
        <taxon>Ascomycota</taxon>
        <taxon>Pezizomycotina</taxon>
        <taxon>Eurotiomycetes</taxon>
        <taxon>Eurotiomycetidae</taxon>
        <taxon>Eurotiales</taxon>
        <taxon>Aspergillaceae</taxon>
        <taxon>Penicillium</taxon>
    </lineage>
</organism>
<keyword evidence="3" id="KW-1185">Reference proteome</keyword>
<dbReference type="SUPFAM" id="SSF52047">
    <property type="entry name" value="RNI-like"/>
    <property type="match status" value="1"/>
</dbReference>
<evidence type="ECO:0000313" key="3">
    <source>
        <dbReference type="Proteomes" id="UP001152649"/>
    </source>
</evidence>
<name>A0A9W4IIW2_9EURO</name>
<comment type="caution">
    <text evidence="2">The sequence shown here is derived from an EMBL/GenBank/DDBJ whole genome shotgun (WGS) entry which is preliminary data.</text>
</comment>
<evidence type="ECO:0008006" key="4">
    <source>
        <dbReference type="Google" id="ProtNLM"/>
    </source>
</evidence>
<sequence>MARDNKRSKRARRQKQATQHAAKTSQSSLRPSTWYAWYLVCESFYPADKNQLSILCLVSKAMKQLASPFLHRSVRFMIRESDPDSSDHIVRRLKDASHDYPRVFVQEITFGKSKDCLLEGMEDDSLSILIERLPNLRRVRLEFPCDFDHPYIKAIEKHPNKPEIHLLKQDGFISCSRKIPAVTVLSVDDATEVRRRMEWPPQDNFLNFVTSFPNLKSCTWKIATSVCKRLESEIGLDTSRCPKWSRLDGLDLPDYFPRIASLCLDKYYLGSQISPCLQDHFKWSSLLSLELGPSWDFAHANLQLLTGRIVNLRHLRIRQYDRKSFGNTCPVLEKFLMSFDTLTDLDIFGKLFAIHAITRHTGLVNLCLQTPKSWCDELPFGSWGEQDLISLDASCPQLKYLELYIRPNKQKECVWDVLLDTIACNFANLVVLRLDCISDIYDRGIDWRARYQSEPYSTVMEAKKNGSRFYAKRYRAFNQNSQSPEVTGQSERLPTLMLTAYRNNYGYLTRNGLTQMTVDILPPKTVGKTPILYYTENDYYIGDQRKSRLCGGPPRPRCYNEVRSLLMG</sequence>
<feature type="compositionally biased region" description="Low complexity" evidence="1">
    <location>
        <begin position="16"/>
        <end position="25"/>
    </location>
</feature>
<dbReference type="AlphaFoldDB" id="A0A9W4IIW2"/>
<protein>
    <recommendedName>
        <fullName evidence="4">F-box domain-containing protein</fullName>
    </recommendedName>
</protein>
<dbReference type="Gene3D" id="3.80.10.10">
    <property type="entry name" value="Ribonuclease Inhibitor"/>
    <property type="match status" value="1"/>
</dbReference>
<evidence type="ECO:0000313" key="2">
    <source>
        <dbReference type="EMBL" id="CAG8288909.1"/>
    </source>
</evidence>
<feature type="compositionally biased region" description="Basic residues" evidence="1">
    <location>
        <begin position="1"/>
        <end position="15"/>
    </location>
</feature>
<accession>A0A9W4IIW2</accession>
<gene>
    <name evidence="2" type="ORF">PSALAMII_LOCUS1591</name>
</gene>
<reference evidence="2" key="1">
    <citation type="submission" date="2021-07" db="EMBL/GenBank/DDBJ databases">
        <authorList>
            <person name="Branca A.L. A."/>
        </authorList>
    </citation>
    <scope>NUCLEOTIDE SEQUENCE</scope>
</reference>
<dbReference type="InterPro" id="IPR032675">
    <property type="entry name" value="LRR_dom_sf"/>
</dbReference>
<dbReference type="OrthoDB" id="3945550at2759"/>
<dbReference type="EMBL" id="CAJVPG010000055">
    <property type="protein sequence ID" value="CAG8288909.1"/>
    <property type="molecule type" value="Genomic_DNA"/>
</dbReference>
<evidence type="ECO:0000256" key="1">
    <source>
        <dbReference type="SAM" id="MobiDB-lite"/>
    </source>
</evidence>